<feature type="non-terminal residue" evidence="2">
    <location>
        <position position="1"/>
    </location>
</feature>
<dbReference type="EMBL" id="JAMKFB020000023">
    <property type="protein sequence ID" value="KAL0157704.1"/>
    <property type="molecule type" value="Genomic_DNA"/>
</dbReference>
<comment type="caution">
    <text evidence="2">The sequence shown here is derived from an EMBL/GenBank/DDBJ whole genome shotgun (WGS) entry which is preliminary data.</text>
</comment>
<organism evidence="2 3">
    <name type="scientific">Cirrhinus mrigala</name>
    <name type="common">Mrigala</name>
    <dbReference type="NCBI Taxonomy" id="683832"/>
    <lineage>
        <taxon>Eukaryota</taxon>
        <taxon>Metazoa</taxon>
        <taxon>Chordata</taxon>
        <taxon>Craniata</taxon>
        <taxon>Vertebrata</taxon>
        <taxon>Euteleostomi</taxon>
        <taxon>Actinopterygii</taxon>
        <taxon>Neopterygii</taxon>
        <taxon>Teleostei</taxon>
        <taxon>Ostariophysi</taxon>
        <taxon>Cypriniformes</taxon>
        <taxon>Cyprinidae</taxon>
        <taxon>Labeoninae</taxon>
        <taxon>Labeonini</taxon>
        <taxon>Cirrhinus</taxon>
    </lineage>
</organism>
<feature type="domain" description="FAD-binding" evidence="1">
    <location>
        <begin position="92"/>
        <end position="126"/>
    </location>
</feature>
<dbReference type="InterPro" id="IPR002938">
    <property type="entry name" value="FAD-bd"/>
</dbReference>
<evidence type="ECO:0000259" key="1">
    <source>
        <dbReference type="Pfam" id="PF01494"/>
    </source>
</evidence>
<dbReference type="PANTHER" id="PTHR23167">
    <property type="entry name" value="CALPONIN HOMOLOGY DOMAIN-CONTAINING PROTEIN DDB_G0272472-RELATED"/>
    <property type="match status" value="1"/>
</dbReference>
<dbReference type="Gene3D" id="3.50.50.60">
    <property type="entry name" value="FAD/NAD(P)-binding domain"/>
    <property type="match status" value="1"/>
</dbReference>
<dbReference type="SUPFAM" id="SSF51905">
    <property type="entry name" value="FAD/NAD(P)-binding domain"/>
    <property type="match status" value="1"/>
</dbReference>
<protein>
    <recommendedName>
        <fullName evidence="1">FAD-binding domain-containing protein</fullName>
    </recommendedName>
</protein>
<dbReference type="PANTHER" id="PTHR23167:SF35">
    <property type="entry name" value="[F-ACTIN]-MONOOXYGENASE MICAL1"/>
    <property type="match status" value="1"/>
</dbReference>
<dbReference type="Pfam" id="PF01494">
    <property type="entry name" value="FAD_binding_3"/>
    <property type="match status" value="1"/>
</dbReference>
<sequence>SSSRLQASPITMVIDHALFDRFVQAQTCKETQQNFVELCRHLEIDPKDYKHFYSKLKERLNYWKAKELWQKIDKRGAHPDYEQAQSCQQNKCLVLGAGPCGLRTAIELALLGAQVVVLEKRTSFTRNNVLHLWPYTIRDLLNLGAKKFYGRFCSGTIHHI</sequence>
<dbReference type="AlphaFoldDB" id="A0ABD0N858"/>
<dbReference type="InterPro" id="IPR050540">
    <property type="entry name" value="F-actin_Monoox_Mical"/>
</dbReference>
<proteinExistence type="predicted"/>
<keyword evidence="3" id="KW-1185">Reference proteome</keyword>
<evidence type="ECO:0000313" key="2">
    <source>
        <dbReference type="EMBL" id="KAL0157704.1"/>
    </source>
</evidence>
<gene>
    <name evidence="2" type="ORF">M9458_045780</name>
</gene>
<evidence type="ECO:0000313" key="3">
    <source>
        <dbReference type="Proteomes" id="UP001529510"/>
    </source>
</evidence>
<dbReference type="InterPro" id="IPR036188">
    <property type="entry name" value="FAD/NAD-bd_sf"/>
</dbReference>
<reference evidence="2 3" key="1">
    <citation type="submission" date="2024-05" db="EMBL/GenBank/DDBJ databases">
        <title>Genome sequencing and assembly of Indian major carp, Cirrhinus mrigala (Hamilton, 1822).</title>
        <authorList>
            <person name="Mohindra V."/>
            <person name="Chowdhury L.M."/>
            <person name="Lal K."/>
            <person name="Jena J.K."/>
        </authorList>
    </citation>
    <scope>NUCLEOTIDE SEQUENCE [LARGE SCALE GENOMIC DNA]</scope>
    <source>
        <strain evidence="2">CM1030</strain>
        <tissue evidence="2">Blood</tissue>
    </source>
</reference>
<feature type="non-terminal residue" evidence="2">
    <location>
        <position position="160"/>
    </location>
</feature>
<dbReference type="Proteomes" id="UP001529510">
    <property type="component" value="Unassembled WGS sequence"/>
</dbReference>
<name>A0ABD0N858_CIRMR</name>
<accession>A0ABD0N858</accession>